<organism evidence="2 3">
    <name type="scientific">Rhizobium rhododendri</name>
    <dbReference type="NCBI Taxonomy" id="2506430"/>
    <lineage>
        <taxon>Bacteria</taxon>
        <taxon>Pseudomonadati</taxon>
        <taxon>Pseudomonadota</taxon>
        <taxon>Alphaproteobacteria</taxon>
        <taxon>Hyphomicrobiales</taxon>
        <taxon>Rhizobiaceae</taxon>
        <taxon>Rhizobium/Agrobacterium group</taxon>
        <taxon>Rhizobium</taxon>
    </lineage>
</organism>
<keyword evidence="3" id="KW-1185">Reference proteome</keyword>
<evidence type="ECO:0000256" key="1">
    <source>
        <dbReference type="SAM" id="SignalP"/>
    </source>
</evidence>
<proteinExistence type="predicted"/>
<keyword evidence="1" id="KW-0732">Signal</keyword>
<reference evidence="2 3" key="2">
    <citation type="journal article" date="2023" name="MicrobiologyOpen">
        <title>Genomics of the tumorigenes clade of the family Rhizobiaceae and description of Rhizobium rhododendri sp. nov.</title>
        <authorList>
            <person name="Kuzmanovic N."/>
            <person name="diCenzo G.C."/>
            <person name="Bunk B."/>
            <person name="Sproeer C."/>
            <person name="Fruehling A."/>
            <person name="Neumann-Schaal M."/>
            <person name="Overmann J."/>
            <person name="Smalla K."/>
        </authorList>
    </citation>
    <scope>NUCLEOTIDE SEQUENCE [LARGE SCALE GENOMIC DNA]</scope>
    <source>
        <strain evidence="3">rho-6.2</strain>
        <plasmid evidence="2 3">unnamed1</plasmid>
    </source>
</reference>
<protein>
    <recommendedName>
        <fullName evidence="4">DUF3568 family protein</fullName>
    </recommendedName>
</protein>
<geneLocation type="plasmid" evidence="2 3">
    <name>unnamed1</name>
</geneLocation>
<reference evidence="2 3" key="1">
    <citation type="journal article" date="2019" name="Phytopathology">
        <title>A Novel Group of Rhizobium tumorigenes-Like Agrobacteria Associated with Crown Gall Disease of Rhododendron and Blueberry.</title>
        <authorList>
            <person name="Kuzmanovic N."/>
            <person name="Behrens P."/>
            <person name="Idczak E."/>
            <person name="Wagner S."/>
            <person name="Gotz M."/>
            <person name="Sproer C."/>
            <person name="Bunk B."/>
            <person name="Overmann J."/>
            <person name="Smalla K."/>
        </authorList>
    </citation>
    <scope>NUCLEOTIDE SEQUENCE [LARGE SCALE GENOMIC DNA]</scope>
    <source>
        <strain evidence="3">rho-6.2</strain>
    </source>
</reference>
<dbReference type="Proteomes" id="UP000318939">
    <property type="component" value="Plasmid unnamed1"/>
</dbReference>
<gene>
    <name evidence="2" type="ORF">PR018_20780</name>
</gene>
<evidence type="ECO:0000313" key="3">
    <source>
        <dbReference type="Proteomes" id="UP000318939"/>
    </source>
</evidence>
<sequence length="136" mass="14488">MKTVVIMIALLLGETTLVQAASCEGNFTVSGVPMLTALSYRSWEDYPKASAPVILKRLAQGVAAEGFSGIRTNKELSSIDAFQETSGSGRVQTLRVVARQKGSGVRVDVVFDIQAGQLTSKDVVRKGICKIISAAR</sequence>
<keyword evidence="2" id="KW-0614">Plasmid</keyword>
<name>A0ABY8IRY7_9HYPH</name>
<feature type="signal peptide" evidence="1">
    <location>
        <begin position="1"/>
        <end position="20"/>
    </location>
</feature>
<evidence type="ECO:0008006" key="4">
    <source>
        <dbReference type="Google" id="ProtNLM"/>
    </source>
</evidence>
<accession>A0ABY8IRY7</accession>
<evidence type="ECO:0000313" key="2">
    <source>
        <dbReference type="EMBL" id="WFS25953.1"/>
    </source>
</evidence>
<feature type="chain" id="PRO_5045898044" description="DUF3568 family protein" evidence="1">
    <location>
        <begin position="21"/>
        <end position="136"/>
    </location>
</feature>
<dbReference type="RefSeq" id="WP_142831180.1">
    <property type="nucleotide sequence ID" value="NZ_CP117268.1"/>
</dbReference>
<dbReference type="EMBL" id="CP117268">
    <property type="protein sequence ID" value="WFS25953.1"/>
    <property type="molecule type" value="Genomic_DNA"/>
</dbReference>